<sequence length="355" mass="36863">MSIVIPAGTAALPVLLAALPPVAEVIVVVGRDDDTTATAPRAARVIRQTRTGVGNALACGVAASTGDIVITLAGDGSCDPAEIPRYLRALQDGADVAQGSRFRLGGRDLSGGRASQMSARVLLWFMTVLFGCRRTDPGFGFRAFWRDVAGTIGLPRVAGVDPARGDGAEIEALLTVRAGANGLFVTEVPAVAYPRTARAARAGLVPAVAALVAERRERGRVEKPGQADSIVVMTGQALGRTGTDAAGLAARWPSADPRTAAADHERLGFGAVPPPVQVSPPVQRSAPPLQRTLSEATTVRRRWRDNQGTANGREVGAGRRRLQGRPNLRVINGEGGGGGGRTGQLRAVPPVDPDR</sequence>
<comment type="caution">
    <text evidence="5">The sequence shown here is derived from an EMBL/GenBank/DDBJ whole genome shotgun (WGS) entry which is preliminary data.</text>
</comment>
<protein>
    <recommendedName>
        <fullName evidence="4">Glycosyltransferase 2-like domain-containing protein</fullName>
    </recommendedName>
</protein>
<feature type="compositionally biased region" description="Low complexity" evidence="2">
    <location>
        <begin position="279"/>
        <end position="288"/>
    </location>
</feature>
<dbReference type="CDD" id="cd04179">
    <property type="entry name" value="DPM_DPG-synthase_like"/>
    <property type="match status" value="1"/>
</dbReference>
<feature type="region of interest" description="Disordered" evidence="2">
    <location>
        <begin position="271"/>
        <end position="355"/>
    </location>
</feature>
<evidence type="ECO:0000259" key="4">
    <source>
        <dbReference type="Pfam" id="PF00535"/>
    </source>
</evidence>
<feature type="compositionally biased region" description="Gly residues" evidence="2">
    <location>
        <begin position="333"/>
        <end position="342"/>
    </location>
</feature>
<dbReference type="Gene3D" id="3.90.550.10">
    <property type="entry name" value="Spore Coat Polysaccharide Biosynthesis Protein SpsA, Chain A"/>
    <property type="match status" value="1"/>
</dbReference>
<gene>
    <name evidence="5" type="ORF">Apa02nite_083210</name>
</gene>
<accession>A0ABQ4BNH6</accession>
<organism evidence="5 6">
    <name type="scientific">Actinoplanes palleronii</name>
    <dbReference type="NCBI Taxonomy" id="113570"/>
    <lineage>
        <taxon>Bacteria</taxon>
        <taxon>Bacillati</taxon>
        <taxon>Actinomycetota</taxon>
        <taxon>Actinomycetes</taxon>
        <taxon>Micromonosporales</taxon>
        <taxon>Micromonosporaceae</taxon>
        <taxon>Actinoplanes</taxon>
    </lineage>
</organism>
<keyword evidence="3" id="KW-0732">Signal</keyword>
<dbReference type="SUPFAM" id="SSF53448">
    <property type="entry name" value="Nucleotide-diphospho-sugar transferases"/>
    <property type="match status" value="1"/>
</dbReference>
<dbReference type="InterPro" id="IPR029044">
    <property type="entry name" value="Nucleotide-diphossugar_trans"/>
</dbReference>
<dbReference type="Pfam" id="PF00535">
    <property type="entry name" value="Glycos_transf_2"/>
    <property type="match status" value="1"/>
</dbReference>
<dbReference type="EMBL" id="BOMS01000139">
    <property type="protein sequence ID" value="GIE72213.1"/>
    <property type="molecule type" value="Genomic_DNA"/>
</dbReference>
<dbReference type="InterPro" id="IPR050256">
    <property type="entry name" value="Glycosyltransferase_2"/>
</dbReference>
<evidence type="ECO:0000313" key="6">
    <source>
        <dbReference type="Proteomes" id="UP000624709"/>
    </source>
</evidence>
<proteinExistence type="inferred from homology"/>
<evidence type="ECO:0000256" key="2">
    <source>
        <dbReference type="SAM" id="MobiDB-lite"/>
    </source>
</evidence>
<dbReference type="InterPro" id="IPR001173">
    <property type="entry name" value="Glyco_trans_2-like"/>
</dbReference>
<evidence type="ECO:0000256" key="3">
    <source>
        <dbReference type="SAM" id="SignalP"/>
    </source>
</evidence>
<feature type="domain" description="Glycosyltransferase 2-like" evidence="4">
    <location>
        <begin position="20"/>
        <end position="123"/>
    </location>
</feature>
<evidence type="ECO:0000256" key="1">
    <source>
        <dbReference type="ARBA" id="ARBA00006739"/>
    </source>
</evidence>
<evidence type="ECO:0000313" key="5">
    <source>
        <dbReference type="EMBL" id="GIE72213.1"/>
    </source>
</evidence>
<name>A0ABQ4BNH6_9ACTN</name>
<dbReference type="PANTHER" id="PTHR48090:SF7">
    <property type="entry name" value="RFBJ PROTEIN"/>
    <property type="match status" value="1"/>
</dbReference>
<feature type="chain" id="PRO_5045630097" description="Glycosyltransferase 2-like domain-containing protein" evidence="3">
    <location>
        <begin position="24"/>
        <end position="355"/>
    </location>
</feature>
<reference evidence="5 6" key="1">
    <citation type="submission" date="2021-01" db="EMBL/GenBank/DDBJ databases">
        <title>Whole genome shotgun sequence of Actinoplanes palleronii NBRC 14916.</title>
        <authorList>
            <person name="Komaki H."/>
            <person name="Tamura T."/>
        </authorList>
    </citation>
    <scope>NUCLEOTIDE SEQUENCE [LARGE SCALE GENOMIC DNA]</scope>
    <source>
        <strain evidence="5 6">NBRC 14916</strain>
    </source>
</reference>
<feature type="signal peptide" evidence="3">
    <location>
        <begin position="1"/>
        <end position="23"/>
    </location>
</feature>
<keyword evidence="6" id="KW-1185">Reference proteome</keyword>
<comment type="similarity">
    <text evidence="1">Belongs to the glycosyltransferase 2 family.</text>
</comment>
<dbReference type="Proteomes" id="UP000624709">
    <property type="component" value="Unassembled WGS sequence"/>
</dbReference>
<dbReference type="PANTHER" id="PTHR48090">
    <property type="entry name" value="UNDECAPRENYL-PHOSPHATE 4-DEOXY-4-FORMAMIDO-L-ARABINOSE TRANSFERASE-RELATED"/>
    <property type="match status" value="1"/>
</dbReference>
<dbReference type="RefSeq" id="WP_203829946.1">
    <property type="nucleotide sequence ID" value="NZ_BAAATY010000072.1"/>
</dbReference>